<gene>
    <name evidence="1" type="ORF">PQ472_10060</name>
</gene>
<protein>
    <submittedName>
        <fullName evidence="1">Uncharacterized protein</fullName>
    </submittedName>
</protein>
<dbReference type="RefSeq" id="WP_274259534.1">
    <property type="nucleotide sequence ID" value="NZ_CP117884.1"/>
</dbReference>
<reference evidence="1 2" key="1">
    <citation type="submission" date="2023-02" db="EMBL/GenBank/DDBJ databases">
        <title>Genome sequence of Lacticaseibacillus sp. KACC 23028.</title>
        <authorList>
            <person name="Kim S."/>
            <person name="Heo J."/>
            <person name="Kwon S.-W."/>
        </authorList>
    </citation>
    <scope>NUCLEOTIDE SEQUENCE [LARGE SCALE GENOMIC DNA]</scope>
    <source>
        <strain evidence="1 2">KACC 23028</strain>
    </source>
</reference>
<keyword evidence="2" id="KW-1185">Reference proteome</keyword>
<dbReference type="EMBL" id="CP117884">
    <property type="protein sequence ID" value="WDF82222.1"/>
    <property type="molecule type" value="Genomic_DNA"/>
</dbReference>
<organism evidence="1 2">
    <name type="scientific">Lacticaseibacillus pabuli</name>
    <dbReference type="NCBI Taxonomy" id="3025672"/>
    <lineage>
        <taxon>Bacteria</taxon>
        <taxon>Bacillati</taxon>
        <taxon>Bacillota</taxon>
        <taxon>Bacilli</taxon>
        <taxon>Lactobacillales</taxon>
        <taxon>Lactobacillaceae</taxon>
        <taxon>Lacticaseibacillus</taxon>
    </lineage>
</organism>
<dbReference type="Proteomes" id="UP001220377">
    <property type="component" value="Chromosome"/>
</dbReference>
<evidence type="ECO:0000313" key="1">
    <source>
        <dbReference type="EMBL" id="WDF82222.1"/>
    </source>
</evidence>
<sequence length="65" mass="7344">MVVGKDKFRRQFTLTPATATEIKLICQSTGEASSELIRRLIECEAMLIRRGFVTHKAQGRGRQHA</sequence>
<accession>A0ABY7WT92</accession>
<proteinExistence type="predicted"/>
<name>A0ABY7WT92_9LACO</name>
<evidence type="ECO:0000313" key="2">
    <source>
        <dbReference type="Proteomes" id="UP001220377"/>
    </source>
</evidence>